<keyword evidence="1" id="KW-0813">Transport</keyword>
<dbReference type="Proteomes" id="UP001566204">
    <property type="component" value="Unassembled WGS sequence"/>
</dbReference>
<keyword evidence="4" id="KW-1185">Reference proteome</keyword>
<comment type="caution">
    <text evidence="3">The sequence shown here is derived from an EMBL/GenBank/DDBJ whole genome shotgun (WGS) entry which is preliminary data.</text>
</comment>
<gene>
    <name evidence="3" type="ORF">ABTW24_09030</name>
</gene>
<dbReference type="PROSITE" id="PS52016">
    <property type="entry name" value="TONB_DEPENDENT_REC_3"/>
    <property type="match status" value="1"/>
</dbReference>
<keyword evidence="1" id="KW-1134">Transmembrane beta strand</keyword>
<sequence length="1068" mass="121194">MKNLLIILFCCLTAICRGQYLTGYVVALPDSTGIEDVTIDVLGASYQSKSLKNGIFQVQVPSGLYKIRFSKLGYEQVDIQYSTETDKDEILVVLRPVIRQLETVDVLSTGYYTVPKERATGSFDFIDNKLLNRSVGANLIHRLEGVTNGLYFDKRLSSGTDKESKLSLRLRGVSSLTAGNEPLIVLDGFPYEGNIDQINPNDIDNISILKDAAAASIWGAKAGNGVIVITTKNGGRSSKAQIDFNVNTTIFGKPDLTYNPAFLGSSEYITLENSFFNNGFYDAAEKNAAKPLLSDAVLLLFKHKRGQINDEQLSKELDQLSQRDIRQDASRYLFRRMVNDQYNLSIKGGGNHSYFYLSGGFDKSRKYTPGISSDRVTLMSNLGIDLTNKLELKVNWAFNKLISINNGIDYDRVIQRLPYAQLVDEHGLPAAIPNGYNMDYIREWNAGGRLDWSYKPLLERDQYDRKGSEMQIRVNPILTYRLTGFLTAAVSYQYLNDQNKNRLLRRPDSYYVRNLVNRFTQVDGTQIFPNGGILRNDRDEDISHTARLQINMNKSWGDHDLVALAGHELRQFRRLGGTDELYGFDEDVYISQGRLDYLTRYKTNPSGTAQITAPANGISDEVDRYVSYFANANYSFRRRYNVSGSVRWDASNLFGVKTNQKGTPLWSAGLSWRMDEEPFFQPFQLPLIRWRFTYGINGNVNKQASAYPIASYNTDLLTGLPNAQIRTYPNPQLRWERVEIFNAALEIGQRSHRVSGTLEYYRKSSKDVLALTPPLDPTTGYNSMVLNSNYYVNYAHINGNGIDVTLNLRNPIGQSMLETNILMNMNKNKVTKYLTGQSYSLNAYLNGTNFNPPMEGRSLDGIYSFPWYGLDANTGSPLAMMDENLVIDRYAEVINKMRVEDLVYHGLSVPPIYGSIRNTWTWNGWSFSANILWKSNYYYRRNSIDYVAFASSGVAHRDAAARWQQPGDERWTNVPSAPTKTVANRDQYYMGSEILVERADHIRLKDISLSYDFKKMNIKGIGHIRVYFYANDLGIIWKRSKVNLDPEYPLASILPSRSFSVGLNMNFK</sequence>
<keyword evidence="1" id="KW-0812">Transmembrane</keyword>
<dbReference type="InterPro" id="IPR039426">
    <property type="entry name" value="TonB-dep_rcpt-like"/>
</dbReference>
<dbReference type="NCBIfam" id="TIGR04056">
    <property type="entry name" value="OMP_RagA_SusC"/>
    <property type="match status" value="1"/>
</dbReference>
<keyword evidence="1" id="KW-0472">Membrane</keyword>
<dbReference type="EMBL" id="JBEOQB010000002">
    <property type="protein sequence ID" value="MEZ0451736.1"/>
    <property type="molecule type" value="Genomic_DNA"/>
</dbReference>
<comment type="subcellular location">
    <subcellularLocation>
        <location evidence="1">Cell outer membrane</location>
        <topology evidence="1">Multi-pass membrane protein</topology>
    </subcellularLocation>
</comment>
<protein>
    <submittedName>
        <fullName evidence="3">SusC/RagA family TonB-linked outer membrane protein</fullName>
    </submittedName>
</protein>
<dbReference type="InterPro" id="IPR023996">
    <property type="entry name" value="TonB-dep_OMP_SusC/RagA"/>
</dbReference>
<comment type="similarity">
    <text evidence="1">Belongs to the TonB-dependent receptor family.</text>
</comment>
<dbReference type="Pfam" id="PF07715">
    <property type="entry name" value="Plug"/>
    <property type="match status" value="1"/>
</dbReference>
<dbReference type="SUPFAM" id="SSF56935">
    <property type="entry name" value="Porins"/>
    <property type="match status" value="1"/>
</dbReference>
<dbReference type="InterPro" id="IPR008969">
    <property type="entry name" value="CarboxyPept-like_regulatory"/>
</dbReference>
<feature type="domain" description="TonB-dependent receptor plug" evidence="2">
    <location>
        <begin position="116"/>
        <end position="226"/>
    </location>
</feature>
<dbReference type="InterPro" id="IPR037066">
    <property type="entry name" value="Plug_dom_sf"/>
</dbReference>
<evidence type="ECO:0000256" key="1">
    <source>
        <dbReference type="PROSITE-ProRule" id="PRU01360"/>
    </source>
</evidence>
<evidence type="ECO:0000313" key="4">
    <source>
        <dbReference type="Proteomes" id="UP001566204"/>
    </source>
</evidence>
<organism evidence="3 4">
    <name type="scientific">Sphingobacterium thalpophilum</name>
    <dbReference type="NCBI Taxonomy" id="259"/>
    <lineage>
        <taxon>Bacteria</taxon>
        <taxon>Pseudomonadati</taxon>
        <taxon>Bacteroidota</taxon>
        <taxon>Sphingobacteriia</taxon>
        <taxon>Sphingobacteriales</taxon>
        <taxon>Sphingobacteriaceae</taxon>
        <taxon>Sphingobacterium</taxon>
    </lineage>
</organism>
<evidence type="ECO:0000313" key="3">
    <source>
        <dbReference type="EMBL" id="MEZ0451736.1"/>
    </source>
</evidence>
<dbReference type="Gene3D" id="2.60.40.1120">
    <property type="entry name" value="Carboxypeptidase-like, regulatory domain"/>
    <property type="match status" value="1"/>
</dbReference>
<accession>A0ABV4HB68</accession>
<dbReference type="RefSeq" id="WP_370482080.1">
    <property type="nucleotide sequence ID" value="NZ_JBEOQA010000001.1"/>
</dbReference>
<dbReference type="Gene3D" id="2.170.130.10">
    <property type="entry name" value="TonB-dependent receptor, plug domain"/>
    <property type="match status" value="1"/>
</dbReference>
<reference evidence="3 4" key="1">
    <citation type="submission" date="2024-06" db="EMBL/GenBank/DDBJ databases">
        <title>Soil Sphingobacterium thalpophilum.</title>
        <authorList>
            <person name="Yang J."/>
            <person name="Li J."/>
        </authorList>
    </citation>
    <scope>NUCLEOTIDE SEQUENCE [LARGE SCALE GENOMIC DNA]</scope>
    <source>
        <strain evidence="3 4">22g91tb</strain>
    </source>
</reference>
<name>A0ABV4HB68_9SPHI</name>
<keyword evidence="1" id="KW-0998">Cell outer membrane</keyword>
<evidence type="ECO:0000259" key="2">
    <source>
        <dbReference type="Pfam" id="PF07715"/>
    </source>
</evidence>
<proteinExistence type="inferred from homology"/>
<dbReference type="NCBIfam" id="TIGR04057">
    <property type="entry name" value="SusC_RagA_signa"/>
    <property type="match status" value="1"/>
</dbReference>
<dbReference type="InterPro" id="IPR023997">
    <property type="entry name" value="TonB-dep_OMP_SusC/RagA_CS"/>
</dbReference>
<dbReference type="InterPro" id="IPR012910">
    <property type="entry name" value="Plug_dom"/>
</dbReference>
<dbReference type="SUPFAM" id="SSF49464">
    <property type="entry name" value="Carboxypeptidase regulatory domain-like"/>
    <property type="match status" value="1"/>
</dbReference>